<dbReference type="Proteomes" id="UP000612362">
    <property type="component" value="Unassembled WGS sequence"/>
</dbReference>
<evidence type="ECO:0000313" key="3">
    <source>
        <dbReference type="EMBL" id="GHO51501.1"/>
    </source>
</evidence>
<protein>
    <submittedName>
        <fullName evidence="3">Uncharacterized protein</fullName>
    </submittedName>
</protein>
<feature type="coiled-coil region" evidence="1">
    <location>
        <begin position="1"/>
        <end position="28"/>
    </location>
</feature>
<dbReference type="EMBL" id="BNJF01000014">
    <property type="protein sequence ID" value="GHO51501.1"/>
    <property type="molecule type" value="Genomic_DNA"/>
</dbReference>
<name>A0A8J3IAB0_9CHLR</name>
<evidence type="ECO:0000256" key="2">
    <source>
        <dbReference type="SAM" id="MobiDB-lite"/>
    </source>
</evidence>
<keyword evidence="4" id="KW-1185">Reference proteome</keyword>
<organism evidence="3 4">
    <name type="scientific">Ktedonospora formicarum</name>
    <dbReference type="NCBI Taxonomy" id="2778364"/>
    <lineage>
        <taxon>Bacteria</taxon>
        <taxon>Bacillati</taxon>
        <taxon>Chloroflexota</taxon>
        <taxon>Ktedonobacteria</taxon>
        <taxon>Ktedonobacterales</taxon>
        <taxon>Ktedonobacteraceae</taxon>
        <taxon>Ktedonospora</taxon>
    </lineage>
</organism>
<dbReference type="AlphaFoldDB" id="A0A8J3IAB0"/>
<proteinExistence type="predicted"/>
<accession>A0A8J3IAB0</accession>
<reference evidence="3" key="1">
    <citation type="submission" date="2020-10" db="EMBL/GenBank/DDBJ databases">
        <title>Taxonomic study of unclassified bacteria belonging to the class Ktedonobacteria.</title>
        <authorList>
            <person name="Yabe S."/>
            <person name="Wang C.M."/>
            <person name="Zheng Y."/>
            <person name="Sakai Y."/>
            <person name="Cavaletti L."/>
            <person name="Monciardini P."/>
            <person name="Donadio S."/>
        </authorList>
    </citation>
    <scope>NUCLEOTIDE SEQUENCE</scope>
    <source>
        <strain evidence="3">SOSP1-1</strain>
    </source>
</reference>
<comment type="caution">
    <text evidence="3">The sequence shown here is derived from an EMBL/GenBank/DDBJ whole genome shotgun (WGS) entry which is preliminary data.</text>
</comment>
<evidence type="ECO:0000256" key="1">
    <source>
        <dbReference type="SAM" id="Coils"/>
    </source>
</evidence>
<feature type="region of interest" description="Disordered" evidence="2">
    <location>
        <begin position="73"/>
        <end position="96"/>
    </location>
</feature>
<gene>
    <name evidence="3" type="ORF">KSX_96640</name>
</gene>
<keyword evidence="1" id="KW-0175">Coiled coil</keyword>
<dbReference type="RefSeq" id="WP_220200403.1">
    <property type="nucleotide sequence ID" value="NZ_BNJF01000014.1"/>
</dbReference>
<evidence type="ECO:0000313" key="4">
    <source>
        <dbReference type="Proteomes" id="UP000612362"/>
    </source>
</evidence>
<feature type="compositionally biased region" description="Basic and acidic residues" evidence="2">
    <location>
        <begin position="73"/>
        <end position="85"/>
    </location>
</feature>
<sequence length="130" mass="14616">MSVSEKALQQAQARMQAYQASLEAEKQARAAREAARDEWLARVQAMRERIASGDPAELPPSFDSIFAENMVRTKEAEKQAQRERNASPYAFTGQELPQPPHVVAAWRQQYFAEHNAAYAEIAPPSEEEQA</sequence>